<feature type="transmembrane region" description="Helical" evidence="1">
    <location>
        <begin position="25"/>
        <end position="58"/>
    </location>
</feature>
<sequence>MESILLCDHQNREIGRRRKRWKTSLFHAVGFAALDPACMMKVSTFWALLLLVFLFLSLERRTEGIPCGYVGTCTHEFCGKICAESVNTPTFTCISSTNCCCFDDHQAFPLKSLHPTLFSNQGN</sequence>
<keyword evidence="1" id="KW-1133">Transmembrane helix</keyword>
<accession>A0A7C9DJY8</accession>
<organism evidence="2">
    <name type="scientific">Opuntia streptacantha</name>
    <name type="common">Prickly pear cactus</name>
    <name type="synonym">Opuntia cardona</name>
    <dbReference type="NCBI Taxonomy" id="393608"/>
    <lineage>
        <taxon>Eukaryota</taxon>
        <taxon>Viridiplantae</taxon>
        <taxon>Streptophyta</taxon>
        <taxon>Embryophyta</taxon>
        <taxon>Tracheophyta</taxon>
        <taxon>Spermatophyta</taxon>
        <taxon>Magnoliopsida</taxon>
        <taxon>eudicotyledons</taxon>
        <taxon>Gunneridae</taxon>
        <taxon>Pentapetalae</taxon>
        <taxon>Caryophyllales</taxon>
        <taxon>Cactineae</taxon>
        <taxon>Cactaceae</taxon>
        <taxon>Opuntioideae</taxon>
        <taxon>Opuntia</taxon>
    </lineage>
</organism>
<dbReference type="EMBL" id="GISG01118227">
    <property type="protein sequence ID" value="MBA4640248.1"/>
    <property type="molecule type" value="Transcribed_RNA"/>
</dbReference>
<reference evidence="2" key="2">
    <citation type="submission" date="2020-07" db="EMBL/GenBank/DDBJ databases">
        <authorList>
            <person name="Vera ALvarez R."/>
            <person name="Arias-Moreno D.M."/>
            <person name="Jimenez-Jacinto V."/>
            <person name="Jimenez-Bremont J.F."/>
            <person name="Swaminathan K."/>
            <person name="Moose S.P."/>
            <person name="Guerrero-Gonzalez M.L."/>
            <person name="Marino-Ramirez L."/>
            <person name="Landsman D."/>
            <person name="Rodriguez-Kessler M."/>
            <person name="Delgado-Sanchez P."/>
        </authorList>
    </citation>
    <scope>NUCLEOTIDE SEQUENCE</scope>
    <source>
        <tissue evidence="2">Cladode</tissue>
    </source>
</reference>
<name>A0A7C9DJY8_OPUST</name>
<evidence type="ECO:0000313" key="2">
    <source>
        <dbReference type="EMBL" id="MBA4640248.1"/>
    </source>
</evidence>
<dbReference type="AlphaFoldDB" id="A0A7C9DJY8"/>
<protein>
    <submittedName>
        <fullName evidence="2">Uncharacterized protein</fullName>
    </submittedName>
</protein>
<reference evidence="2" key="1">
    <citation type="journal article" date="2013" name="J. Plant Res.">
        <title>Effect of fungi and light on seed germination of three Opuntia species from semiarid lands of central Mexico.</title>
        <authorList>
            <person name="Delgado-Sanchez P."/>
            <person name="Jimenez-Bremont J.F."/>
            <person name="Guerrero-Gonzalez Mde L."/>
            <person name="Flores J."/>
        </authorList>
    </citation>
    <scope>NUCLEOTIDE SEQUENCE</scope>
    <source>
        <tissue evidence="2">Cladode</tissue>
    </source>
</reference>
<keyword evidence="1" id="KW-0472">Membrane</keyword>
<keyword evidence="1" id="KW-0812">Transmembrane</keyword>
<proteinExistence type="predicted"/>
<evidence type="ECO:0000256" key="1">
    <source>
        <dbReference type="SAM" id="Phobius"/>
    </source>
</evidence>